<keyword evidence="13" id="KW-1185">Reference proteome</keyword>
<dbReference type="InterPro" id="IPR003594">
    <property type="entry name" value="HATPase_dom"/>
</dbReference>
<dbReference type="PANTHER" id="PTHR43547:SF2">
    <property type="entry name" value="HYBRID SIGNAL TRANSDUCTION HISTIDINE KINASE C"/>
    <property type="match status" value="1"/>
</dbReference>
<dbReference type="InterPro" id="IPR004358">
    <property type="entry name" value="Sig_transdc_His_kin-like_C"/>
</dbReference>
<proteinExistence type="predicted"/>
<dbReference type="SMART" id="SM00342">
    <property type="entry name" value="HTH_ARAC"/>
    <property type="match status" value="1"/>
</dbReference>
<evidence type="ECO:0000313" key="13">
    <source>
        <dbReference type="Proteomes" id="UP001207408"/>
    </source>
</evidence>
<dbReference type="Pfam" id="PF00072">
    <property type="entry name" value="Response_reg"/>
    <property type="match status" value="1"/>
</dbReference>
<dbReference type="Gene3D" id="1.10.10.60">
    <property type="entry name" value="Homeodomain-like"/>
    <property type="match status" value="1"/>
</dbReference>
<dbReference type="InterPro" id="IPR036097">
    <property type="entry name" value="HisK_dim/P_sf"/>
</dbReference>
<dbReference type="InterPro" id="IPR011123">
    <property type="entry name" value="Y_Y_Y"/>
</dbReference>
<dbReference type="PRINTS" id="PR00344">
    <property type="entry name" value="BCTRLSENSOR"/>
</dbReference>
<organism evidence="12 13">
    <name type="scientific">Plebeiibacterium marinum</name>
    <dbReference type="NCBI Taxonomy" id="2992111"/>
    <lineage>
        <taxon>Bacteria</taxon>
        <taxon>Pseudomonadati</taxon>
        <taxon>Bacteroidota</taxon>
        <taxon>Bacteroidia</taxon>
        <taxon>Marinilabiliales</taxon>
        <taxon>Marinilabiliaceae</taxon>
        <taxon>Plebeiibacterium</taxon>
    </lineage>
</organism>
<dbReference type="CDD" id="cd17574">
    <property type="entry name" value="REC_OmpR"/>
    <property type="match status" value="1"/>
</dbReference>
<dbReference type="GO" id="GO:0043565">
    <property type="term" value="F:sequence-specific DNA binding"/>
    <property type="evidence" value="ECO:0007669"/>
    <property type="project" value="InterPro"/>
</dbReference>
<keyword evidence="4" id="KW-0805">Transcription regulation</keyword>
<dbReference type="InterPro" id="IPR001789">
    <property type="entry name" value="Sig_transdc_resp-reg_receiver"/>
</dbReference>
<dbReference type="SMART" id="SM00387">
    <property type="entry name" value="HATPase_c"/>
    <property type="match status" value="1"/>
</dbReference>
<protein>
    <recommendedName>
        <fullName evidence="2">histidine kinase</fullName>
        <ecNumber evidence="2">2.7.13.3</ecNumber>
    </recommendedName>
</protein>
<dbReference type="Pfam" id="PF12833">
    <property type="entry name" value="HTH_18"/>
    <property type="match status" value="1"/>
</dbReference>
<dbReference type="InterPro" id="IPR009057">
    <property type="entry name" value="Homeodomain-like_sf"/>
</dbReference>
<dbReference type="Pfam" id="PF00512">
    <property type="entry name" value="HisKA"/>
    <property type="match status" value="1"/>
</dbReference>
<dbReference type="Gene3D" id="3.30.565.10">
    <property type="entry name" value="Histidine kinase-like ATPase, C-terminal domain"/>
    <property type="match status" value="1"/>
</dbReference>
<dbReference type="CDD" id="cd00082">
    <property type="entry name" value="HisKA"/>
    <property type="match status" value="1"/>
</dbReference>
<evidence type="ECO:0000256" key="2">
    <source>
        <dbReference type="ARBA" id="ARBA00012438"/>
    </source>
</evidence>
<feature type="domain" description="Histidine kinase" evidence="10">
    <location>
        <begin position="711"/>
        <end position="929"/>
    </location>
</feature>
<dbReference type="SUPFAM" id="SSF47384">
    <property type="entry name" value="Homodimeric domain of signal transducing histidine kinase"/>
    <property type="match status" value="1"/>
</dbReference>
<dbReference type="GO" id="GO:0000155">
    <property type="term" value="F:phosphorelay sensor kinase activity"/>
    <property type="evidence" value="ECO:0007669"/>
    <property type="project" value="InterPro"/>
</dbReference>
<reference evidence="12" key="1">
    <citation type="submission" date="2022-10" db="EMBL/GenBank/DDBJ databases">
        <authorList>
            <person name="Yu W.X."/>
        </authorList>
    </citation>
    <scope>NUCLEOTIDE SEQUENCE</scope>
    <source>
        <strain evidence="12">D04</strain>
    </source>
</reference>
<dbReference type="AlphaFoldDB" id="A0AAE3MDA8"/>
<name>A0AAE3MDA8_9BACT</name>
<dbReference type="InterPro" id="IPR013783">
    <property type="entry name" value="Ig-like_fold"/>
</dbReference>
<dbReference type="InterPro" id="IPR015943">
    <property type="entry name" value="WD40/YVTN_repeat-like_dom_sf"/>
</dbReference>
<feature type="domain" description="HTH araC/xylS-type" evidence="9">
    <location>
        <begin position="1108"/>
        <end position="1207"/>
    </location>
</feature>
<dbReference type="GO" id="GO:0003700">
    <property type="term" value="F:DNA-binding transcription factor activity"/>
    <property type="evidence" value="ECO:0007669"/>
    <property type="project" value="InterPro"/>
</dbReference>
<keyword evidence="5" id="KW-0238">DNA-binding</keyword>
<evidence type="ECO:0000313" key="12">
    <source>
        <dbReference type="EMBL" id="MCW3805482.1"/>
    </source>
</evidence>
<dbReference type="PROSITE" id="PS01124">
    <property type="entry name" value="HTH_ARAC_FAMILY_2"/>
    <property type="match status" value="1"/>
</dbReference>
<dbReference type="SUPFAM" id="SSF46689">
    <property type="entry name" value="Homeodomain-like"/>
    <property type="match status" value="1"/>
</dbReference>
<dbReference type="EMBL" id="JAPDPI010000012">
    <property type="protein sequence ID" value="MCW3805482.1"/>
    <property type="molecule type" value="Genomic_DNA"/>
</dbReference>
<keyword evidence="8" id="KW-1133">Transmembrane helix</keyword>
<evidence type="ECO:0000256" key="6">
    <source>
        <dbReference type="ARBA" id="ARBA00023163"/>
    </source>
</evidence>
<evidence type="ECO:0000256" key="5">
    <source>
        <dbReference type="ARBA" id="ARBA00023125"/>
    </source>
</evidence>
<feature type="modified residue" description="4-aspartylphosphate" evidence="7">
    <location>
        <position position="1009"/>
    </location>
</feature>
<dbReference type="FunFam" id="1.10.287.130:FF:000045">
    <property type="entry name" value="Two-component system sensor histidine kinase/response regulator"/>
    <property type="match status" value="1"/>
</dbReference>
<comment type="catalytic activity">
    <reaction evidence="1">
        <text>ATP + protein L-histidine = ADP + protein N-phospho-L-histidine.</text>
        <dbReference type="EC" id="2.7.13.3"/>
    </reaction>
</comment>
<dbReference type="PROSITE" id="PS50109">
    <property type="entry name" value="HIS_KIN"/>
    <property type="match status" value="1"/>
</dbReference>
<dbReference type="PANTHER" id="PTHR43547">
    <property type="entry name" value="TWO-COMPONENT HISTIDINE KINASE"/>
    <property type="match status" value="1"/>
</dbReference>
<dbReference type="EC" id="2.7.13.3" evidence="2"/>
<dbReference type="Gene3D" id="1.10.287.130">
    <property type="match status" value="1"/>
</dbReference>
<dbReference type="Pfam" id="PF07495">
    <property type="entry name" value="Y_Y_Y"/>
    <property type="match status" value="1"/>
</dbReference>
<dbReference type="PROSITE" id="PS50110">
    <property type="entry name" value="RESPONSE_REGULATORY"/>
    <property type="match status" value="1"/>
</dbReference>
<dbReference type="Pfam" id="PF07494">
    <property type="entry name" value="Reg_prop"/>
    <property type="match status" value="4"/>
</dbReference>
<evidence type="ECO:0000259" key="11">
    <source>
        <dbReference type="PROSITE" id="PS50110"/>
    </source>
</evidence>
<evidence type="ECO:0000256" key="7">
    <source>
        <dbReference type="PROSITE-ProRule" id="PRU00169"/>
    </source>
</evidence>
<feature type="transmembrane region" description="Helical" evidence="8">
    <location>
        <begin position="653"/>
        <end position="675"/>
    </location>
</feature>
<dbReference type="InterPro" id="IPR018062">
    <property type="entry name" value="HTH_AraC-typ_CS"/>
</dbReference>
<comment type="caution">
    <text evidence="12">The sequence shown here is derived from an EMBL/GenBank/DDBJ whole genome shotgun (WGS) entry which is preliminary data.</text>
</comment>
<evidence type="ECO:0000259" key="10">
    <source>
        <dbReference type="PROSITE" id="PS50109"/>
    </source>
</evidence>
<dbReference type="SMART" id="SM00448">
    <property type="entry name" value="REC"/>
    <property type="match status" value="1"/>
</dbReference>
<sequence>MKKLKQYTLVVLIFLALGTNLLSNSLFFEKIEGLPNMPNTPIHGIVKDSIGYIWFGTENGLYRFNGLDFELYINLKNDSTTIPENRIRNIILDKEEQLWVLDFNNLYTKYNYSSNNFIRIPGSHVNNAVKEKLNSRSFKLNYDKVIKDHRFYLSNHHFSSINIKTQKAHTYFSNYKKPGCLTEDYITSFYIDNQDFIWIGTREGSIYKVDSKRKPFDYNLNFKAQNKNTFETSVRAILKTDEELWLASNHSGISVYRDGELQLKHPYYNSNNKQRQVRVLTKDHYGNIWIGGVDGLGMFDNKNQIKVPVINKETKPEFNRWSVYCLAESDSGFIWAGVFNKLVRINVQTHETTYIYLTELIGEHSITAIHQDRKGNIWLGTEGSGLIRLKRNAEGEIKDTVILSDDVVIGNRIYALYEDKQGTIWVGTSEGVSAINPNNLSHKGIYSLNQNKPCYISSITGDNAGNIWVTHKEGLFKIELKNNFTTHYNLGTHANDWVFLNGASFNDKDSILYFGAREGYVKFQPNNIRKDNLAPKLFLSSLSVAGIKIEPQTLIDGNAILEHALFKTKNIRLSNKNRNFSLEMIAFYYQNPNGVKYYYQLDGIDDSWQETKENKVAYKKIPPGNYVFKAKALSPDGIWSDEKQLKIFVSSPWYATTHAIIIYIVLVLSVLYLIYFELKAREKLKNKILLERLNAEKNEEINTEKLEFFTNVSHELRTPLTLITDPVKQLKSTDISLDKKRLYIDIIDRNVTHLTSLINQILDFRKTEAGKIKLNYEIKDGIKIIYETMKTFDAMANQRQIELNFSTNFLTFIGLFDEDKLKKIVLNIISNSFKYTPDKGIVNVDVTINQEETQLKIKISDNGVGISKNKLNKVFDPFNSIGTKPFQGSTSGMGLALTKKWIEQLNGKIDITSQHKKGTAVTITLPVRGQNDQIGKEVDELVDENMVGGEYIDAIDDSKTVILIVEDNQDILSYLNQELKKDNSILMANNGLEGLDLAFKHIPDIIITDVMMPEMDGIEMCSKIKNDEKTSHIPVIMLTAKTSSNSQVEGLKTGADVYIPKPFNIEVIKAQVESIIQNRKRLQEKLAGRKFASQLKESINPIDSAFLNKANKAIEENLGKPGFKQEDLARLLRISTRQLSRKVKATTGNTVHEYITKVRMEKASDLLLNSNLNITEIAFELGFSEQSNFSRSFSKYFGCSPSKYKEQPV</sequence>
<accession>A0AAE3MDA8</accession>
<dbReference type="InterPro" id="IPR011110">
    <property type="entry name" value="Reg_prop"/>
</dbReference>
<evidence type="ECO:0000256" key="8">
    <source>
        <dbReference type="SAM" id="Phobius"/>
    </source>
</evidence>
<dbReference type="Gene3D" id="2.130.10.10">
    <property type="entry name" value="YVTN repeat-like/Quinoprotein amine dehydrogenase"/>
    <property type="match status" value="2"/>
</dbReference>
<keyword evidence="3 7" id="KW-0597">Phosphoprotein</keyword>
<keyword evidence="8" id="KW-0812">Transmembrane</keyword>
<dbReference type="Proteomes" id="UP001207408">
    <property type="component" value="Unassembled WGS sequence"/>
</dbReference>
<dbReference type="InterPro" id="IPR005467">
    <property type="entry name" value="His_kinase_dom"/>
</dbReference>
<dbReference type="InterPro" id="IPR003661">
    <property type="entry name" value="HisK_dim/P_dom"/>
</dbReference>
<dbReference type="Pfam" id="PF02518">
    <property type="entry name" value="HATPase_c"/>
    <property type="match status" value="1"/>
</dbReference>
<feature type="domain" description="Response regulatory" evidence="11">
    <location>
        <begin position="961"/>
        <end position="1076"/>
    </location>
</feature>
<dbReference type="InterPro" id="IPR011006">
    <property type="entry name" value="CheY-like_superfamily"/>
</dbReference>
<gene>
    <name evidence="12" type="ORF">OM074_07565</name>
</gene>
<keyword evidence="6" id="KW-0804">Transcription</keyword>
<dbReference type="PROSITE" id="PS00041">
    <property type="entry name" value="HTH_ARAC_FAMILY_1"/>
    <property type="match status" value="1"/>
</dbReference>
<evidence type="ECO:0000256" key="3">
    <source>
        <dbReference type="ARBA" id="ARBA00022553"/>
    </source>
</evidence>
<evidence type="ECO:0000259" key="9">
    <source>
        <dbReference type="PROSITE" id="PS01124"/>
    </source>
</evidence>
<dbReference type="InterPro" id="IPR036890">
    <property type="entry name" value="HATPase_C_sf"/>
</dbReference>
<dbReference type="SUPFAM" id="SSF63829">
    <property type="entry name" value="Calcium-dependent phosphotriesterase"/>
    <property type="match status" value="2"/>
</dbReference>
<keyword evidence="8" id="KW-0472">Membrane</keyword>
<dbReference type="Gene3D" id="3.40.50.2300">
    <property type="match status" value="1"/>
</dbReference>
<evidence type="ECO:0000256" key="4">
    <source>
        <dbReference type="ARBA" id="ARBA00023015"/>
    </source>
</evidence>
<evidence type="ECO:0000256" key="1">
    <source>
        <dbReference type="ARBA" id="ARBA00000085"/>
    </source>
</evidence>
<dbReference type="SMART" id="SM00388">
    <property type="entry name" value="HisKA"/>
    <property type="match status" value="1"/>
</dbReference>
<dbReference type="RefSeq" id="WP_301198853.1">
    <property type="nucleotide sequence ID" value="NZ_JAPDPI010000012.1"/>
</dbReference>
<dbReference type="InterPro" id="IPR018060">
    <property type="entry name" value="HTH_AraC"/>
</dbReference>
<dbReference type="SUPFAM" id="SSF55874">
    <property type="entry name" value="ATPase domain of HSP90 chaperone/DNA topoisomerase II/histidine kinase"/>
    <property type="match status" value="1"/>
</dbReference>
<dbReference type="SUPFAM" id="SSF52172">
    <property type="entry name" value="CheY-like"/>
    <property type="match status" value="1"/>
</dbReference>
<dbReference type="Gene3D" id="2.60.40.10">
    <property type="entry name" value="Immunoglobulins"/>
    <property type="match status" value="1"/>
</dbReference>